<keyword evidence="2 5" id="KW-0808">Transferase</keyword>
<dbReference type="Gene3D" id="3.90.470.20">
    <property type="entry name" value="4'-phosphopantetheinyl transferase domain"/>
    <property type="match status" value="1"/>
</dbReference>
<dbReference type="PANTHER" id="PTHR12215">
    <property type="entry name" value="PHOSPHOPANTETHEINE TRANSFERASE"/>
    <property type="match status" value="1"/>
</dbReference>
<organism evidence="5 6">
    <name type="scientific">Candidatus Acidiferrum panamense</name>
    <dbReference type="NCBI Taxonomy" id="2741543"/>
    <lineage>
        <taxon>Bacteria</taxon>
        <taxon>Pseudomonadati</taxon>
        <taxon>Acidobacteriota</taxon>
        <taxon>Terriglobia</taxon>
        <taxon>Candidatus Acidiferrales</taxon>
        <taxon>Candidatus Acidiferrum</taxon>
    </lineage>
</organism>
<name>A0A7V8NWC2_9BACT</name>
<evidence type="ECO:0000259" key="3">
    <source>
        <dbReference type="Pfam" id="PF01648"/>
    </source>
</evidence>
<dbReference type="Pfam" id="PF01648">
    <property type="entry name" value="ACPS"/>
    <property type="match status" value="1"/>
</dbReference>
<evidence type="ECO:0000313" key="5">
    <source>
        <dbReference type="EMBL" id="MBA0088647.1"/>
    </source>
</evidence>
<dbReference type="InterPro" id="IPR050559">
    <property type="entry name" value="P-Pant_transferase_sf"/>
</dbReference>
<dbReference type="EMBL" id="JACDQQ010002609">
    <property type="protein sequence ID" value="MBA0088647.1"/>
    <property type="molecule type" value="Genomic_DNA"/>
</dbReference>
<dbReference type="GO" id="GO:0005829">
    <property type="term" value="C:cytosol"/>
    <property type="evidence" value="ECO:0007669"/>
    <property type="project" value="TreeGrafter"/>
</dbReference>
<dbReference type="GO" id="GO:0019878">
    <property type="term" value="P:lysine biosynthetic process via aminoadipic acid"/>
    <property type="evidence" value="ECO:0007669"/>
    <property type="project" value="TreeGrafter"/>
</dbReference>
<feature type="domain" description="4'-phosphopantetheinyl transferase" evidence="3">
    <location>
        <begin position="94"/>
        <end position="143"/>
    </location>
</feature>
<feature type="domain" description="4'-phosphopantetheinyl transferase N-terminal" evidence="4">
    <location>
        <begin position="6"/>
        <end position="88"/>
    </location>
</feature>
<evidence type="ECO:0000259" key="4">
    <source>
        <dbReference type="Pfam" id="PF22624"/>
    </source>
</evidence>
<evidence type="ECO:0000256" key="2">
    <source>
        <dbReference type="ARBA" id="ARBA00022679"/>
    </source>
</evidence>
<dbReference type="PANTHER" id="PTHR12215:SF10">
    <property type="entry name" value="L-AMINOADIPATE-SEMIALDEHYDE DEHYDROGENASE-PHOSPHOPANTETHEINYL TRANSFERASE"/>
    <property type="match status" value="1"/>
</dbReference>
<dbReference type="GO" id="GO:0000287">
    <property type="term" value="F:magnesium ion binding"/>
    <property type="evidence" value="ECO:0007669"/>
    <property type="project" value="InterPro"/>
</dbReference>
<dbReference type="InterPro" id="IPR008278">
    <property type="entry name" value="4-PPantetheinyl_Trfase_dom"/>
</dbReference>
<evidence type="ECO:0000256" key="1">
    <source>
        <dbReference type="ARBA" id="ARBA00010990"/>
    </source>
</evidence>
<dbReference type="Pfam" id="PF22624">
    <property type="entry name" value="AASDHPPT_N"/>
    <property type="match status" value="1"/>
</dbReference>
<reference evidence="5" key="1">
    <citation type="submission" date="2020-06" db="EMBL/GenBank/DDBJ databases">
        <title>Legume-microbial interactions unlock mineral nutrients during tropical forest succession.</title>
        <authorList>
            <person name="Epihov D.Z."/>
        </authorList>
    </citation>
    <scope>NUCLEOTIDE SEQUENCE [LARGE SCALE GENOMIC DNA]</scope>
    <source>
        <strain evidence="5">Pan2503</strain>
    </source>
</reference>
<dbReference type="InterPro" id="IPR055066">
    <property type="entry name" value="AASDHPPT_N"/>
</dbReference>
<evidence type="ECO:0000313" key="6">
    <source>
        <dbReference type="Proteomes" id="UP000567293"/>
    </source>
</evidence>
<dbReference type="SUPFAM" id="SSF56214">
    <property type="entry name" value="4'-phosphopantetheinyl transferase"/>
    <property type="match status" value="2"/>
</dbReference>
<dbReference type="Proteomes" id="UP000567293">
    <property type="component" value="Unassembled WGS sequence"/>
</dbReference>
<dbReference type="InterPro" id="IPR037143">
    <property type="entry name" value="4-PPantetheinyl_Trfase_dom_sf"/>
</dbReference>
<accession>A0A7V8NWC2</accession>
<protein>
    <submittedName>
        <fullName evidence="5">4'-phosphopantetheinyl transferase superfamily protein</fullName>
    </submittedName>
</protein>
<dbReference type="AlphaFoldDB" id="A0A7V8NWC2"/>
<gene>
    <name evidence="5" type="ORF">HRJ53_26970</name>
</gene>
<comment type="similarity">
    <text evidence="1">Belongs to the P-Pant transferase superfamily. Gsp/Sfp/HetI/AcpT family.</text>
</comment>
<dbReference type="GO" id="GO:0008897">
    <property type="term" value="F:holo-[acyl-carrier-protein] synthase activity"/>
    <property type="evidence" value="ECO:0007669"/>
    <property type="project" value="InterPro"/>
</dbReference>
<proteinExistence type="inferred from homology"/>
<feature type="non-terminal residue" evidence="5">
    <location>
        <position position="143"/>
    </location>
</feature>
<keyword evidence="6" id="KW-1185">Reference proteome</keyword>
<comment type="caution">
    <text evidence="5">The sequence shown here is derived from an EMBL/GenBank/DDBJ whole genome shotgun (WGS) entry which is preliminary data.</text>
</comment>
<sequence>MSADALSCVKHWLSDDELAKAECFHLELHRSRYIVGRAALRRVLADRLGCSPAAVRLSYGTNGKPMLEGGRGHVEFNLAHSGGDAVVALADGAAVGVDIEILRPIADVESLARLVFSDVELRELALAPDPGLAFLNGWTRKEA</sequence>